<feature type="signal peptide" evidence="1">
    <location>
        <begin position="1"/>
        <end position="22"/>
    </location>
</feature>
<proteinExistence type="predicted"/>
<reference evidence="2 3" key="1">
    <citation type="submission" date="2014-02" db="EMBL/GenBank/DDBJ databases">
        <authorList>
            <person name="Sears C."/>
            <person name="Carroll K."/>
            <person name="Sack B.R."/>
            <person name="Qadri F."/>
            <person name="Myers L.L."/>
            <person name="Chung G.-T."/>
            <person name="Escheverria P."/>
            <person name="Fraser C.M."/>
            <person name="Sadzewicz L."/>
            <person name="Shefchek K.A."/>
            <person name="Tallon L."/>
            <person name="Das S.P."/>
            <person name="Daugherty S."/>
            <person name="Mongodin E.F."/>
        </authorList>
    </citation>
    <scope>NUCLEOTIDE SEQUENCE [LARGE SCALE GENOMIC DNA]</scope>
    <source>
        <strain evidence="3">3988T(B)14</strain>
    </source>
</reference>
<dbReference type="Pfam" id="PF12099">
    <property type="entry name" value="DUF3575"/>
    <property type="match status" value="1"/>
</dbReference>
<sequence length="189" mass="21439">MKKICIIAFLSLLCCVSTTATAQVGIKTNLLGWATASPNLGLEWGFGRKSTLNVSGSFNPFEFNEGKQWKHWLVQPEYRYWFCEKFNGHFLGFHLLGGEYNMAKIKLPFGIYPNLETTRYQGWGVGAGITYGYQWLLSKHWGMEMAIGVGYVYSEYDRFPCADCGKKIESGAKHYFGPTKAAISFIYLF</sequence>
<organism evidence="2 3">
    <name type="scientific">Bacteroides fragilis str. 3988T(B)14</name>
    <dbReference type="NCBI Taxonomy" id="1339315"/>
    <lineage>
        <taxon>Bacteria</taxon>
        <taxon>Pseudomonadati</taxon>
        <taxon>Bacteroidota</taxon>
        <taxon>Bacteroidia</taxon>
        <taxon>Bacteroidales</taxon>
        <taxon>Bacteroidaceae</taxon>
        <taxon>Bacteroides</taxon>
    </lineage>
</organism>
<name>A0A015W2K3_BACFG</name>
<dbReference type="AlphaFoldDB" id="A0A015W2K3"/>
<dbReference type="Proteomes" id="UP000020529">
    <property type="component" value="Unassembled WGS sequence"/>
</dbReference>
<feature type="chain" id="PRO_5001480838" description="DUF3575 domain-containing protein" evidence="1">
    <location>
        <begin position="23"/>
        <end position="189"/>
    </location>
</feature>
<evidence type="ECO:0000256" key="1">
    <source>
        <dbReference type="SAM" id="SignalP"/>
    </source>
</evidence>
<dbReference type="EMBL" id="JGCY01000275">
    <property type="protein sequence ID" value="EXY74685.1"/>
    <property type="molecule type" value="Genomic_DNA"/>
</dbReference>
<dbReference type="InterPro" id="IPR021958">
    <property type="entry name" value="DUF3575"/>
</dbReference>
<evidence type="ECO:0000313" key="2">
    <source>
        <dbReference type="EMBL" id="EXY74685.1"/>
    </source>
</evidence>
<dbReference type="PATRIC" id="fig|1339315.3.peg.2287"/>
<protein>
    <recommendedName>
        <fullName evidence="4">DUF3575 domain-containing protein</fullName>
    </recommendedName>
</protein>
<keyword evidence="1" id="KW-0732">Signal</keyword>
<gene>
    <name evidence="2" type="ORF">M124_1514</name>
</gene>
<evidence type="ECO:0000313" key="3">
    <source>
        <dbReference type="Proteomes" id="UP000020529"/>
    </source>
</evidence>
<comment type="caution">
    <text evidence="2">The sequence shown here is derived from an EMBL/GenBank/DDBJ whole genome shotgun (WGS) entry which is preliminary data.</text>
</comment>
<accession>A0A015W2K3</accession>
<dbReference type="RefSeq" id="WP_005800542.1">
    <property type="nucleotide sequence ID" value="NZ_JGCY01000275.1"/>
</dbReference>
<evidence type="ECO:0008006" key="4">
    <source>
        <dbReference type="Google" id="ProtNLM"/>
    </source>
</evidence>